<gene>
    <name evidence="1" type="ORF">UFOPK2366_00354</name>
</gene>
<sequence length="75" mass="8253">MTLGHGLVDPLGQHAIDNRLQLNHTRLGYSNSGVGGRMTLSDPLNAIRFVRQLHACLFEFALQLLNLAPQRFGLG</sequence>
<evidence type="ECO:0000313" key="1">
    <source>
        <dbReference type="EMBL" id="CAB4683459.1"/>
    </source>
</evidence>
<dbReference type="AlphaFoldDB" id="A0A6J6NBB8"/>
<proteinExistence type="predicted"/>
<name>A0A6J6NBB8_9ZZZZ</name>
<protein>
    <submittedName>
        <fullName evidence="1">Unannotated protein</fullName>
    </submittedName>
</protein>
<organism evidence="1">
    <name type="scientific">freshwater metagenome</name>
    <dbReference type="NCBI Taxonomy" id="449393"/>
    <lineage>
        <taxon>unclassified sequences</taxon>
        <taxon>metagenomes</taxon>
        <taxon>ecological metagenomes</taxon>
    </lineage>
</organism>
<accession>A0A6J6NBB8</accession>
<reference evidence="1" key="1">
    <citation type="submission" date="2020-05" db="EMBL/GenBank/DDBJ databases">
        <authorList>
            <person name="Chiriac C."/>
            <person name="Salcher M."/>
            <person name="Ghai R."/>
            <person name="Kavagutti S V."/>
        </authorList>
    </citation>
    <scope>NUCLEOTIDE SEQUENCE</scope>
</reference>
<dbReference type="EMBL" id="CAEZXM010000043">
    <property type="protein sequence ID" value="CAB4683459.1"/>
    <property type="molecule type" value="Genomic_DNA"/>
</dbReference>